<evidence type="ECO:0000313" key="3">
    <source>
        <dbReference type="Proteomes" id="UP000597444"/>
    </source>
</evidence>
<proteinExistence type="predicted"/>
<protein>
    <submittedName>
        <fullName evidence="2">ABC transporter substrate-binding protein</fullName>
    </submittedName>
</protein>
<dbReference type="SUPFAM" id="SSF53850">
    <property type="entry name" value="Periplasmic binding protein-like II"/>
    <property type="match status" value="1"/>
</dbReference>
<keyword evidence="1" id="KW-1133">Transmembrane helix</keyword>
<dbReference type="InterPro" id="IPR050490">
    <property type="entry name" value="Bact_solute-bd_prot1"/>
</dbReference>
<dbReference type="RefSeq" id="WP_220202833.1">
    <property type="nucleotide sequence ID" value="NZ_BNJK01000001.1"/>
</dbReference>
<dbReference type="Gene3D" id="3.40.190.10">
    <property type="entry name" value="Periplasmic binding protein-like II"/>
    <property type="match status" value="1"/>
</dbReference>
<keyword evidence="1" id="KW-0472">Membrane</keyword>
<evidence type="ECO:0000313" key="2">
    <source>
        <dbReference type="EMBL" id="GHO91970.1"/>
    </source>
</evidence>
<reference evidence="2" key="1">
    <citation type="submission" date="2020-10" db="EMBL/GenBank/DDBJ databases">
        <title>Taxonomic study of unclassified bacteria belonging to the class Ktedonobacteria.</title>
        <authorList>
            <person name="Yabe S."/>
            <person name="Wang C.M."/>
            <person name="Zheng Y."/>
            <person name="Sakai Y."/>
            <person name="Cavaletti L."/>
            <person name="Monciardini P."/>
            <person name="Donadio S."/>
        </authorList>
    </citation>
    <scope>NUCLEOTIDE SEQUENCE</scope>
    <source>
        <strain evidence="2">ID150040</strain>
    </source>
</reference>
<dbReference type="Pfam" id="PF13416">
    <property type="entry name" value="SBP_bac_8"/>
    <property type="match status" value="1"/>
</dbReference>
<comment type="caution">
    <text evidence="2">The sequence shown here is derived from an EMBL/GenBank/DDBJ whole genome shotgun (WGS) entry which is preliminary data.</text>
</comment>
<dbReference type="PANTHER" id="PTHR43649:SF30">
    <property type="entry name" value="ABC TRANSPORTER SUBSTRATE-BINDING PROTEIN"/>
    <property type="match status" value="1"/>
</dbReference>
<keyword evidence="1" id="KW-0812">Transmembrane</keyword>
<organism evidence="2 3">
    <name type="scientific">Reticulibacter mediterranei</name>
    <dbReference type="NCBI Taxonomy" id="2778369"/>
    <lineage>
        <taxon>Bacteria</taxon>
        <taxon>Bacillati</taxon>
        <taxon>Chloroflexota</taxon>
        <taxon>Ktedonobacteria</taxon>
        <taxon>Ktedonobacterales</taxon>
        <taxon>Reticulibacteraceae</taxon>
        <taxon>Reticulibacter</taxon>
    </lineage>
</organism>
<gene>
    <name evidence="2" type="ORF">KSF_020180</name>
</gene>
<dbReference type="AlphaFoldDB" id="A0A8J3IGD9"/>
<accession>A0A8J3IGD9</accession>
<name>A0A8J3IGD9_9CHLR</name>
<dbReference type="CDD" id="cd13585">
    <property type="entry name" value="PBP2_TMBP_like"/>
    <property type="match status" value="1"/>
</dbReference>
<evidence type="ECO:0000256" key="1">
    <source>
        <dbReference type="SAM" id="Phobius"/>
    </source>
</evidence>
<dbReference type="InterPro" id="IPR006059">
    <property type="entry name" value="SBP"/>
</dbReference>
<dbReference type="PANTHER" id="PTHR43649">
    <property type="entry name" value="ARABINOSE-BINDING PROTEIN-RELATED"/>
    <property type="match status" value="1"/>
</dbReference>
<keyword evidence="3" id="KW-1185">Reference proteome</keyword>
<feature type="transmembrane region" description="Helical" evidence="1">
    <location>
        <begin position="21"/>
        <end position="39"/>
    </location>
</feature>
<sequence>MSDTQTLLQDLQSGRIHRREFIGRAMALGVSFSGIIAMLEACGGGSSGGSGGSGASIKWSNWANTGEIQRFKDFTADYNTKHKTNVQYTFIPSADNNYFTKILTQLNGGTAPDVFYVGDGDIAKLVANQTIMQLNDLLDSSKSKEKADDYVSDLWGAAKTKSGKIFGVPVDCNPLVLWFNKKVLADAGITTMPYDLYEQGKWTRDAFTDMITKIRAKGKMGFILDAWSLQFYAWCTTNGGQIYADNGYGDFIAHQDPKSLDAFKWMAEQMRNKTFTYAGTLPKGQGSDLAFIGNQVGFLSVGRWDLPSFKKAGGLQYDIVPFPSSTGKIAPAPVALAYMVINKKTKLTDQAFDFLTNFVSGEGQTFRLHGGGNAVPSIKSADAEKVVLEGNDPAHAQYLLDARNAGYGLLPAEGSTPALSDDIKTALEPVWLQGKDVTTVLGQVATMANPRIKKAQDTLK</sequence>
<dbReference type="EMBL" id="BNJK01000001">
    <property type="protein sequence ID" value="GHO91970.1"/>
    <property type="molecule type" value="Genomic_DNA"/>
</dbReference>
<dbReference type="Proteomes" id="UP000597444">
    <property type="component" value="Unassembled WGS sequence"/>
</dbReference>